<dbReference type="CDD" id="cd19481">
    <property type="entry name" value="RecA-like_protease"/>
    <property type="match status" value="1"/>
</dbReference>
<dbReference type="Pfam" id="PF00004">
    <property type="entry name" value="AAA"/>
    <property type="match status" value="1"/>
</dbReference>
<feature type="compositionally biased region" description="Pro residues" evidence="3">
    <location>
        <begin position="12"/>
        <end position="23"/>
    </location>
</feature>
<keyword evidence="2 5" id="KW-0067">ATP-binding</keyword>
<protein>
    <submittedName>
        <fullName evidence="5">ATP-binding protein</fullName>
    </submittedName>
</protein>
<dbReference type="InterPro" id="IPR050168">
    <property type="entry name" value="AAA_ATPase_domain"/>
</dbReference>
<dbReference type="Gene3D" id="3.40.50.300">
    <property type="entry name" value="P-loop containing nucleotide triphosphate hydrolases"/>
    <property type="match status" value="1"/>
</dbReference>
<dbReference type="InterPro" id="IPR003593">
    <property type="entry name" value="AAA+_ATPase"/>
</dbReference>
<dbReference type="PANTHER" id="PTHR23077:SF171">
    <property type="entry name" value="NUCLEAR VALOSIN-CONTAINING PROTEIN-LIKE"/>
    <property type="match status" value="1"/>
</dbReference>
<feature type="region of interest" description="Disordered" evidence="3">
    <location>
        <begin position="1"/>
        <end position="23"/>
    </location>
</feature>
<feature type="domain" description="AAA+ ATPase" evidence="4">
    <location>
        <begin position="362"/>
        <end position="496"/>
    </location>
</feature>
<evidence type="ECO:0000256" key="1">
    <source>
        <dbReference type="ARBA" id="ARBA00022741"/>
    </source>
</evidence>
<sequence length="619" mass="68198">MTRSSPAAADQPPHPSHSPRPPLPGWAETLRQKYLAGEASVFVIYRNVFDRYQVGDRYYTLLPLLSEVLLKDNKQQIFELSIDRGVRIVQGSSAQGKIELYRHLEGKGLAGIFESLERQMLEQRSSALLIPYAGTLFPAAEPHLLSLDERGAFTALHRWSLDEEFSDRDNVVILVSESLADISPALLTHPRIVAIELPMPDREARHAAIGHYAAGMPAAEADLLADHTAGLRLIQLASIVASEAPQALSEQQRRSLIVGLLQGSPNAEQRAQRLAAITAGMTPGEIQQLVDPTRALPEEDPAGEMLAVVRQRKRELIEKECAGLIEFIEPRHGLDSVGGNEHIKSELLEIARLMRSGDRARAPMGLLAVGPMGAGKTFVIKAFLKEAGLSGVALKNFRSKWVGSTEANLERVLATVKAMGPIALLIDEGDRSFGSTGDSDGGTGSRVIARLKEFMSDPENRGQVLFILMTNRPDKLDTDIKRPGRLDRKIPFFYAETTTERAAVVGAIFRRYQVALHLTDAALQEACEVLEGYSNADLEALALLAAEFAERARTALTSALLKQAIDDFMPPQEIAMVRYMEMLAVSETSRRSLLPQRFRALSVQEVQTRLAEFRRQINL</sequence>
<dbReference type="InterPro" id="IPR027417">
    <property type="entry name" value="P-loop_NTPase"/>
</dbReference>
<dbReference type="SUPFAM" id="SSF52540">
    <property type="entry name" value="P-loop containing nucleoside triphosphate hydrolases"/>
    <property type="match status" value="2"/>
</dbReference>
<dbReference type="InterPro" id="IPR003959">
    <property type="entry name" value="ATPase_AAA_core"/>
</dbReference>
<evidence type="ECO:0000313" key="5">
    <source>
        <dbReference type="EMBL" id="NMQ29110.1"/>
    </source>
</evidence>
<dbReference type="GO" id="GO:0005524">
    <property type="term" value="F:ATP binding"/>
    <property type="evidence" value="ECO:0007669"/>
    <property type="project" value="UniProtKB-KW"/>
</dbReference>
<accession>A0ABX1U270</accession>
<comment type="caution">
    <text evidence="5">The sequence shown here is derived from an EMBL/GenBank/DDBJ whole genome shotgun (WGS) entry which is preliminary data.</text>
</comment>
<keyword evidence="6" id="KW-1185">Reference proteome</keyword>
<evidence type="ECO:0000259" key="4">
    <source>
        <dbReference type="SMART" id="SM00382"/>
    </source>
</evidence>
<proteinExistence type="predicted"/>
<dbReference type="PANTHER" id="PTHR23077">
    <property type="entry name" value="AAA-FAMILY ATPASE"/>
    <property type="match status" value="1"/>
</dbReference>
<name>A0ABX1U270_9PROT</name>
<reference evidence="5 6" key="1">
    <citation type="submission" date="2019-03" db="EMBL/GenBank/DDBJ databases">
        <title>Metabolic reconstructions from genomes of highly enriched 'Candidatus Accumulibacter' and 'Candidatus Competibacter' bioreactor populations.</title>
        <authorList>
            <person name="Annavajhala M.K."/>
            <person name="Welles L."/>
            <person name="Abbas B."/>
            <person name="Sorokin D."/>
            <person name="Park H."/>
            <person name="Van Loosdrecht M."/>
            <person name="Chandran K."/>
        </authorList>
    </citation>
    <scope>NUCLEOTIDE SEQUENCE [LARGE SCALE GENOMIC DNA]</scope>
    <source>
        <strain evidence="5 6">SBR_S</strain>
    </source>
</reference>
<organism evidence="5 6">
    <name type="scientific">Candidatus Accumulibacter phosphatis</name>
    <dbReference type="NCBI Taxonomy" id="327160"/>
    <lineage>
        <taxon>Bacteria</taxon>
        <taxon>Pseudomonadati</taxon>
        <taxon>Pseudomonadota</taxon>
        <taxon>Betaproteobacteria</taxon>
        <taxon>Candidatus Accumulibacter</taxon>
    </lineage>
</organism>
<dbReference type="SMART" id="SM00382">
    <property type="entry name" value="AAA"/>
    <property type="match status" value="1"/>
</dbReference>
<keyword evidence="1" id="KW-0547">Nucleotide-binding</keyword>
<gene>
    <name evidence="5" type="ORF">E4Q23_15880</name>
</gene>
<dbReference type="EMBL" id="SPMY01000045">
    <property type="protein sequence ID" value="NMQ29110.1"/>
    <property type="molecule type" value="Genomic_DNA"/>
</dbReference>
<evidence type="ECO:0000256" key="2">
    <source>
        <dbReference type="ARBA" id="ARBA00022840"/>
    </source>
</evidence>
<dbReference type="RefSeq" id="WP_169067561.1">
    <property type="nucleotide sequence ID" value="NZ_SPMY01000045.1"/>
</dbReference>
<evidence type="ECO:0000313" key="6">
    <source>
        <dbReference type="Proteomes" id="UP000749010"/>
    </source>
</evidence>
<dbReference type="Proteomes" id="UP000749010">
    <property type="component" value="Unassembled WGS sequence"/>
</dbReference>
<evidence type="ECO:0000256" key="3">
    <source>
        <dbReference type="SAM" id="MobiDB-lite"/>
    </source>
</evidence>